<dbReference type="Pfam" id="PF13482">
    <property type="entry name" value="RNase_H_2"/>
    <property type="match status" value="1"/>
</dbReference>
<name>A0A1F7TLA7_9BACT</name>
<evidence type="ECO:0000313" key="2">
    <source>
        <dbReference type="EMBL" id="OGL66759.1"/>
    </source>
</evidence>
<gene>
    <name evidence="2" type="ORF">A2856_03270</name>
</gene>
<protein>
    <recommendedName>
        <fullName evidence="1">YprB ribonuclease H-like domain-containing protein</fullName>
    </recommendedName>
</protein>
<reference evidence="2 3" key="1">
    <citation type="journal article" date="2016" name="Nat. Commun.">
        <title>Thousands of microbial genomes shed light on interconnected biogeochemical processes in an aquifer system.</title>
        <authorList>
            <person name="Anantharaman K."/>
            <person name="Brown C.T."/>
            <person name="Hug L.A."/>
            <person name="Sharon I."/>
            <person name="Castelle C.J."/>
            <person name="Probst A.J."/>
            <person name="Thomas B.C."/>
            <person name="Singh A."/>
            <person name="Wilkins M.J."/>
            <person name="Karaoz U."/>
            <person name="Brodie E.L."/>
            <person name="Williams K.H."/>
            <person name="Hubbard S.S."/>
            <person name="Banfield J.F."/>
        </authorList>
    </citation>
    <scope>NUCLEOTIDE SEQUENCE [LARGE SCALE GENOMIC DNA]</scope>
</reference>
<dbReference type="InterPro" id="IPR038720">
    <property type="entry name" value="YprB_RNase_H-like_dom"/>
</dbReference>
<sequence>MPRLITQRSFYQYLKCPNWVYFDAHADAPKPHDPLMELLVDQGLIREKQRELLAGRPDVAEVTYEDPEEAFSQTLRFMHEGRGTIYRAVLIDKHWIGTPDVLEKVEGRSKVGDWYYVAADFKATREVRDDHMFQGCFYAELLERIQGVKPERGYVITPDRAVLPYGIAPFETAYALTLDEIERIVAGQKPAHFTTSGCKQSPWFEKCRALSEGCDDLSLLNRVWREEVARLEAAGVKTISALAAASVEDLSHRAPDVRPERIERMRDQAVAIKNGTHLITGAVDFPEGKRAVYFDIESDPLRDLDYLFGVLVVDGAQSEYRAFFASSPEDQERMWKEFCGFIESHFDVPVYHYGSFEADVLRRFAAKYGSSSIAREALERNLIDVNVALRTAVIFPLTFYSLKDIASYLGFSWRAEDASGANSVLWFEKWLATKDDALKRKILDYNEDDVRATWKLKEWLQGHCL</sequence>
<dbReference type="InterPro" id="IPR012337">
    <property type="entry name" value="RNaseH-like_sf"/>
</dbReference>
<dbReference type="NCBIfam" id="TIGR03491">
    <property type="entry name" value="TM0106 family RecB-like putative nuclease"/>
    <property type="match status" value="1"/>
</dbReference>
<evidence type="ECO:0000259" key="1">
    <source>
        <dbReference type="Pfam" id="PF13482"/>
    </source>
</evidence>
<dbReference type="SUPFAM" id="SSF53098">
    <property type="entry name" value="Ribonuclease H-like"/>
    <property type="match status" value="1"/>
</dbReference>
<feature type="domain" description="YprB ribonuclease H-like" evidence="1">
    <location>
        <begin position="292"/>
        <end position="460"/>
    </location>
</feature>
<organism evidence="2 3">
    <name type="scientific">Candidatus Uhrbacteria bacterium RIFCSPHIGHO2_01_FULL_63_20</name>
    <dbReference type="NCBI Taxonomy" id="1802385"/>
    <lineage>
        <taxon>Bacteria</taxon>
        <taxon>Candidatus Uhriibacteriota</taxon>
    </lineage>
</organism>
<accession>A0A1F7TLA7</accession>
<evidence type="ECO:0000313" key="3">
    <source>
        <dbReference type="Proteomes" id="UP000177885"/>
    </source>
</evidence>
<dbReference type="Gene3D" id="1.10.150.20">
    <property type="entry name" value="5' to 3' exonuclease, C-terminal subdomain"/>
    <property type="match status" value="1"/>
</dbReference>
<comment type="caution">
    <text evidence="2">The sequence shown here is derived from an EMBL/GenBank/DDBJ whole genome shotgun (WGS) entry which is preliminary data.</text>
</comment>
<dbReference type="EMBL" id="MGDT01000006">
    <property type="protein sequence ID" value="OGL66759.1"/>
    <property type="molecule type" value="Genomic_DNA"/>
</dbReference>
<proteinExistence type="predicted"/>
<dbReference type="AlphaFoldDB" id="A0A1F7TLA7"/>
<dbReference type="InterPro" id="IPR019993">
    <property type="entry name" value="RecB_nuclease_TM0106_put"/>
</dbReference>
<dbReference type="STRING" id="1802385.A2856_03270"/>
<dbReference type="Proteomes" id="UP000177885">
    <property type="component" value="Unassembled WGS sequence"/>
</dbReference>